<dbReference type="Proteomes" id="UP000297046">
    <property type="component" value="Segment"/>
</dbReference>
<sequence length="122" mass="13718">MTNTTPATYVQALLIGGPHDGQRVSVMDGQPVLAMPSPVAIDPFPSMPPAEPTLNVEHYHRSGFGMQHNGRRGEFLLYVHESLPSDPMAAIQMLYEGYRKPREAVRWDHDLDTLPRHARRFA</sequence>
<evidence type="ECO:0000313" key="1">
    <source>
        <dbReference type="EMBL" id="QBZ71621.1"/>
    </source>
</evidence>
<accession>A0A4D6DZ53</accession>
<name>A0A4D6DZ53_9CAUD</name>
<reference evidence="2" key="1">
    <citation type="submission" date="2019-03" db="EMBL/GenBank/DDBJ databases">
        <authorList>
            <person name="Olsen N.S."/>
            <person name="Kot W."/>
            <person name="Hansen L.H."/>
        </authorList>
    </citation>
    <scope>NUCLEOTIDE SEQUENCE [LARGE SCALE GENOMIC DNA]</scope>
</reference>
<protein>
    <submittedName>
        <fullName evidence="1">Uncharacterized protein</fullName>
    </submittedName>
</protein>
<proteinExistence type="predicted"/>
<evidence type="ECO:0000313" key="2">
    <source>
        <dbReference type="Proteomes" id="UP000297046"/>
    </source>
</evidence>
<dbReference type="GeneID" id="55013194"/>
<keyword evidence="2" id="KW-1185">Reference proteome</keyword>
<dbReference type="EMBL" id="MK651787">
    <property type="protein sequence ID" value="QBZ71621.1"/>
    <property type="molecule type" value="Genomic_DNA"/>
</dbReference>
<organism evidence="1 2">
    <name type="scientific">Escherichia phage Sortsne</name>
    <dbReference type="NCBI Taxonomy" id="2562456"/>
    <lineage>
        <taxon>Viruses</taxon>
        <taxon>Duplodnaviria</taxon>
        <taxon>Heunggongvirae</taxon>
        <taxon>Uroviricota</taxon>
        <taxon>Caudoviricetes</taxon>
        <taxon>Sortsnevirus</taxon>
        <taxon>Sortsnevirus sortsne</taxon>
    </lineage>
</organism>
<dbReference type="RefSeq" id="YP_009821709.1">
    <property type="nucleotide sequence ID" value="NC_048178.1"/>
</dbReference>
<dbReference type="KEGG" id="vg:55013194"/>